<dbReference type="InterPro" id="IPR036397">
    <property type="entry name" value="RNaseH_sf"/>
</dbReference>
<evidence type="ECO:0008006" key="4">
    <source>
        <dbReference type="Google" id="ProtNLM"/>
    </source>
</evidence>
<feature type="region of interest" description="Disordered" evidence="1">
    <location>
        <begin position="110"/>
        <end position="129"/>
    </location>
</feature>
<feature type="compositionally biased region" description="Polar residues" evidence="1">
    <location>
        <begin position="120"/>
        <end position="129"/>
    </location>
</feature>
<dbReference type="AlphaFoldDB" id="A0AAD6SSJ6"/>
<proteinExistence type="predicted"/>
<dbReference type="Gene3D" id="3.30.420.10">
    <property type="entry name" value="Ribonuclease H-like superfamily/Ribonuclease H"/>
    <property type="match status" value="1"/>
</dbReference>
<sequence length="545" mass="59279">MHHTSFEAAVHALNPAGALLARNAMHSSSIRMDHGLGTTEIPRNRASTSAPASALTAEWEENESRAGGCSTMIEAKVFLDRSHVAPRYRLASPLRTRCLTTSVFGHFRRHSTDAGRPPHTFNTTRVSTPCVQPSTSAAVSTLAANSAQNGRERRARGRRKVDRLTVGGLLDPDRTQGQSRAPGCVLICASRCNSTNADLTSPPFDIRARRQLAANLLQNGREINGVWGDAGRKVDVDRLDDGRLSSTVHAPTAGLDQRRAPSAHIEYDTDEYTPGKFEREQIVRPLGRGQGCEGEMESLLEATGSAIRGGQVHILCVADSQAALRGVLSTTPRSGQFRAITYDQLIRTAQLHSPHLTITNLWTPAHIGMVGNELADEAARAATEMEADPALFVSLTTVQRSIRVQTLQKWQSLWDRSKTGKSLRAVDKSPPYLTLSPLYTLLSLSRKTISIISRLRTGPSHLNAHRFKSGFIVSPACEACGDPSESRAHYLLQCLPLEPLRQPLHDATRSAGHFGSLHIATLLSEPKVFKALGAFIEASGRFEGQ</sequence>
<evidence type="ECO:0000313" key="3">
    <source>
        <dbReference type="Proteomes" id="UP001218188"/>
    </source>
</evidence>
<comment type="caution">
    <text evidence="2">The sequence shown here is derived from an EMBL/GenBank/DDBJ whole genome shotgun (WGS) entry which is preliminary data.</text>
</comment>
<keyword evidence="3" id="KW-1185">Reference proteome</keyword>
<organism evidence="2 3">
    <name type="scientific">Mycena alexandri</name>
    <dbReference type="NCBI Taxonomy" id="1745969"/>
    <lineage>
        <taxon>Eukaryota</taxon>
        <taxon>Fungi</taxon>
        <taxon>Dikarya</taxon>
        <taxon>Basidiomycota</taxon>
        <taxon>Agaricomycotina</taxon>
        <taxon>Agaricomycetes</taxon>
        <taxon>Agaricomycetidae</taxon>
        <taxon>Agaricales</taxon>
        <taxon>Marasmiineae</taxon>
        <taxon>Mycenaceae</taxon>
        <taxon>Mycena</taxon>
    </lineage>
</organism>
<dbReference type="GO" id="GO:0003676">
    <property type="term" value="F:nucleic acid binding"/>
    <property type="evidence" value="ECO:0007669"/>
    <property type="project" value="InterPro"/>
</dbReference>
<dbReference type="EMBL" id="JARJCM010000074">
    <property type="protein sequence ID" value="KAJ7032351.1"/>
    <property type="molecule type" value="Genomic_DNA"/>
</dbReference>
<reference evidence="2" key="1">
    <citation type="submission" date="2023-03" db="EMBL/GenBank/DDBJ databases">
        <title>Massive genome expansion in bonnet fungi (Mycena s.s.) driven by repeated elements and novel gene families across ecological guilds.</title>
        <authorList>
            <consortium name="Lawrence Berkeley National Laboratory"/>
            <person name="Harder C.B."/>
            <person name="Miyauchi S."/>
            <person name="Viragh M."/>
            <person name="Kuo A."/>
            <person name="Thoen E."/>
            <person name="Andreopoulos B."/>
            <person name="Lu D."/>
            <person name="Skrede I."/>
            <person name="Drula E."/>
            <person name="Henrissat B."/>
            <person name="Morin E."/>
            <person name="Kohler A."/>
            <person name="Barry K."/>
            <person name="LaButti K."/>
            <person name="Morin E."/>
            <person name="Salamov A."/>
            <person name="Lipzen A."/>
            <person name="Mereny Z."/>
            <person name="Hegedus B."/>
            <person name="Baldrian P."/>
            <person name="Stursova M."/>
            <person name="Weitz H."/>
            <person name="Taylor A."/>
            <person name="Grigoriev I.V."/>
            <person name="Nagy L.G."/>
            <person name="Martin F."/>
            <person name="Kauserud H."/>
        </authorList>
    </citation>
    <scope>NUCLEOTIDE SEQUENCE</scope>
    <source>
        <strain evidence="2">CBHHK200</strain>
    </source>
</reference>
<gene>
    <name evidence="2" type="ORF">C8F04DRAFT_1262109</name>
</gene>
<protein>
    <recommendedName>
        <fullName evidence="4">RNase H type-1 domain-containing protein</fullName>
    </recommendedName>
</protein>
<evidence type="ECO:0000313" key="2">
    <source>
        <dbReference type="EMBL" id="KAJ7032351.1"/>
    </source>
</evidence>
<evidence type="ECO:0000256" key="1">
    <source>
        <dbReference type="SAM" id="MobiDB-lite"/>
    </source>
</evidence>
<accession>A0AAD6SSJ6</accession>
<dbReference type="InterPro" id="IPR012337">
    <property type="entry name" value="RNaseH-like_sf"/>
</dbReference>
<dbReference type="SUPFAM" id="SSF53098">
    <property type="entry name" value="Ribonuclease H-like"/>
    <property type="match status" value="1"/>
</dbReference>
<dbReference type="Proteomes" id="UP001218188">
    <property type="component" value="Unassembled WGS sequence"/>
</dbReference>
<name>A0AAD6SSJ6_9AGAR</name>